<feature type="compositionally biased region" description="Acidic residues" evidence="4">
    <location>
        <begin position="1355"/>
        <end position="1364"/>
    </location>
</feature>
<feature type="compositionally biased region" description="Acidic residues" evidence="4">
    <location>
        <begin position="942"/>
        <end position="967"/>
    </location>
</feature>
<evidence type="ECO:0000313" key="6">
    <source>
        <dbReference type="EMBL" id="KAF9445936.1"/>
    </source>
</evidence>
<organism evidence="6 7">
    <name type="scientific">Macrolepiota fuliginosa MF-IS2</name>
    <dbReference type="NCBI Taxonomy" id="1400762"/>
    <lineage>
        <taxon>Eukaryota</taxon>
        <taxon>Fungi</taxon>
        <taxon>Dikarya</taxon>
        <taxon>Basidiomycota</taxon>
        <taxon>Agaricomycotina</taxon>
        <taxon>Agaricomycetes</taxon>
        <taxon>Agaricomycetidae</taxon>
        <taxon>Agaricales</taxon>
        <taxon>Agaricineae</taxon>
        <taxon>Agaricaceae</taxon>
        <taxon>Macrolepiota</taxon>
    </lineage>
</organism>
<comment type="caution">
    <text evidence="6">The sequence shown here is derived from an EMBL/GenBank/DDBJ whole genome shotgun (WGS) entry which is preliminary data.</text>
</comment>
<feature type="region of interest" description="Disordered" evidence="4">
    <location>
        <begin position="888"/>
        <end position="987"/>
    </location>
</feature>
<evidence type="ECO:0000256" key="3">
    <source>
        <dbReference type="ARBA" id="ARBA00022833"/>
    </source>
</evidence>
<feature type="compositionally biased region" description="Basic and acidic residues" evidence="4">
    <location>
        <begin position="908"/>
        <end position="923"/>
    </location>
</feature>
<dbReference type="CDD" id="cd02249">
    <property type="entry name" value="ZZ"/>
    <property type="match status" value="1"/>
</dbReference>
<dbReference type="InterPro" id="IPR043145">
    <property type="entry name" value="Znf_ZZ_sf"/>
</dbReference>
<evidence type="ECO:0000313" key="7">
    <source>
        <dbReference type="Proteomes" id="UP000807342"/>
    </source>
</evidence>
<dbReference type="SUPFAM" id="SSF57850">
    <property type="entry name" value="RING/U-box"/>
    <property type="match status" value="1"/>
</dbReference>
<dbReference type="Proteomes" id="UP000807342">
    <property type="component" value="Unassembled WGS sequence"/>
</dbReference>
<accession>A0A9P5XAV7</accession>
<keyword evidence="2" id="KW-0863">Zinc-finger</keyword>
<name>A0A9P5XAV7_9AGAR</name>
<gene>
    <name evidence="6" type="ORF">P691DRAFT_777225</name>
</gene>
<feature type="region of interest" description="Disordered" evidence="4">
    <location>
        <begin position="1354"/>
        <end position="1394"/>
    </location>
</feature>
<dbReference type="OrthoDB" id="2122982at2759"/>
<reference evidence="6" key="1">
    <citation type="submission" date="2020-11" db="EMBL/GenBank/DDBJ databases">
        <authorList>
            <consortium name="DOE Joint Genome Institute"/>
            <person name="Ahrendt S."/>
            <person name="Riley R."/>
            <person name="Andreopoulos W."/>
            <person name="Labutti K."/>
            <person name="Pangilinan J."/>
            <person name="Ruiz-Duenas F.J."/>
            <person name="Barrasa J.M."/>
            <person name="Sanchez-Garcia M."/>
            <person name="Camarero S."/>
            <person name="Miyauchi S."/>
            <person name="Serrano A."/>
            <person name="Linde D."/>
            <person name="Babiker R."/>
            <person name="Drula E."/>
            <person name="Ayuso-Fernandez I."/>
            <person name="Pacheco R."/>
            <person name="Padilla G."/>
            <person name="Ferreira P."/>
            <person name="Barriuso J."/>
            <person name="Kellner H."/>
            <person name="Castanera R."/>
            <person name="Alfaro M."/>
            <person name="Ramirez L."/>
            <person name="Pisabarro A.G."/>
            <person name="Kuo A."/>
            <person name="Tritt A."/>
            <person name="Lipzen A."/>
            <person name="He G."/>
            <person name="Yan M."/>
            <person name="Ng V."/>
            <person name="Cullen D."/>
            <person name="Martin F."/>
            <person name="Rosso M.-N."/>
            <person name="Henrissat B."/>
            <person name="Hibbett D."/>
            <person name="Martinez A.T."/>
            <person name="Grigoriev I.V."/>
        </authorList>
    </citation>
    <scope>NUCLEOTIDE SEQUENCE</scope>
    <source>
        <strain evidence="6">MF-IS2</strain>
    </source>
</reference>
<protein>
    <recommendedName>
        <fullName evidence="5">ZZ-type domain-containing protein</fullName>
    </recommendedName>
</protein>
<dbReference type="GO" id="GO:0008270">
    <property type="term" value="F:zinc ion binding"/>
    <property type="evidence" value="ECO:0007669"/>
    <property type="project" value="UniProtKB-KW"/>
</dbReference>
<keyword evidence="7" id="KW-1185">Reference proteome</keyword>
<keyword evidence="1" id="KW-0479">Metal-binding</keyword>
<proteinExistence type="predicted"/>
<evidence type="ECO:0000256" key="2">
    <source>
        <dbReference type="ARBA" id="ARBA00022771"/>
    </source>
</evidence>
<dbReference type="EMBL" id="MU151273">
    <property type="protein sequence ID" value="KAF9445936.1"/>
    <property type="molecule type" value="Genomic_DNA"/>
</dbReference>
<evidence type="ECO:0000259" key="5">
    <source>
        <dbReference type="SMART" id="SM00291"/>
    </source>
</evidence>
<keyword evidence="3" id="KW-0862">Zinc</keyword>
<feature type="compositionally biased region" description="Basic and acidic residues" evidence="4">
    <location>
        <begin position="1365"/>
        <end position="1379"/>
    </location>
</feature>
<dbReference type="Gene3D" id="3.30.60.90">
    <property type="match status" value="1"/>
</dbReference>
<feature type="domain" description="ZZ-type" evidence="5">
    <location>
        <begin position="1110"/>
        <end position="1162"/>
    </location>
</feature>
<evidence type="ECO:0000256" key="4">
    <source>
        <dbReference type="SAM" id="MobiDB-lite"/>
    </source>
</evidence>
<evidence type="ECO:0000256" key="1">
    <source>
        <dbReference type="ARBA" id="ARBA00022723"/>
    </source>
</evidence>
<sequence length="1394" mass="157840">MPTPALMTGNALTEAYMTLKTSNEAPGKKEQSFDNLSNNVGDKPTLSFINNFYEANQSAINSAATGIASLESGAIDNAISTFGENIKIVLNGLDALSHIHPAIGVAIVAFKLVVSLDITRRENNQKVMAVRIQIQQMLCTLFHLRRFQDPAEVMPDGTILKDRLQPLMEQIARDIKECGSACDVYLKKSFIAKTIKSKIYEARLADYAIKFIEYRDQLDKSLTVHIAVGVDMVNKKLDAQASTLLSIKDKLESLFRKLDTPREREVIEYIERNGGAKAVIERSDLVEGLIKRSGETVADLADKTLTSKNDIDSVKEKLRKELAEDVDVVLGRNLTLFSQKMELQDRNIKEALEKHGKNIVDAVSGGTHSKIKDSDLQNVWKDMGRKGSVKARNFVLALRDYFTEKFSGTPNPEASEISMPQPIFSATQQSAAQVDSPYTRALGDDRWALEYFNLSNIQPILEAIDDDGTGFISIREANTFASERPMGWSLLHWIAFWAKGWETSLAEYKNKIFLVLQEMSRLRRIALPANLYFVEIYIGHYTLVGVESILRPTRTDYSPTCPELAALTHTYMDAEEQRLQTSLEEIGYDLDSPATVTLITGPGRIERYLFPLLYLMLKRHLEVFRYACRHIVDPEEFPHMSATLQSIFRVVDQRIASLRVIYEQIHIDIKIHLQKCALGMFHDIAVTGYRYGSRESLIPYWSDTSRNENRPQNAELAQDVPGARPLFAQNPEAQDNYHAEWQGWPPHSFDTNNCSGAIDGFWTGQIFARRGNKPVFGSGLMQLKIEIDPEDHKLLKGVAVSHFGKLEIYGRRRWVGDTGSAFEQFDIIMMFVPPSTAMRLIGRFVKGLGALEELVGELTMLPNPGYARHIYDTHPFGVNPTFVERVERRGSDDEGQAGRTSDDEGEDIPGREGDPKDMDHPDSDADNNVMSKGEATPHAEAEDIPNAEAEDTPNAEAEDTPNAEADPEPAGNGPLRNTVTTEAGSDDEERLDAGFVLRRAPVEVFRFRHILYKASESKAKSRWEFLREVVLHIIQSRRWSWRYFKAWSADRRAFLDYAKRDRLTWLGFVIQNPLTPEDLAAWWDLRNRVSPAPINLCNEASKWSIDRLSFHYGITCDGCHLRLIESRFTCLTCLDSEMSNSFDLCSRCMNKPAERYDFTHTVDHTLIKAEQHIHEYYFVWLINEARLKSTRLKKAFAEPQWEQGTHGFSNHNTPMGGRSELLCGCCAKPVKIPFWVCLTCIPETYICSDCQKDEKFVMWNGPGSSDHRTFHHLLRIHNLKPARFEREKLDPTATRVSALESAVGEQFGALESRINTRFAALETRMTGLETKIEEHLTSKLESMFKRIAQRLGIPEDVESTESDTAETRPRGDVLAREYGEDLASEVDMPMRNDQ</sequence>
<dbReference type="SMART" id="SM00291">
    <property type="entry name" value="ZnF_ZZ"/>
    <property type="match status" value="1"/>
</dbReference>
<dbReference type="InterPro" id="IPR000433">
    <property type="entry name" value="Znf_ZZ"/>
</dbReference>